<dbReference type="Proteomes" id="UP000789831">
    <property type="component" value="Unassembled WGS sequence"/>
</dbReference>
<dbReference type="SUPFAM" id="SSF53335">
    <property type="entry name" value="S-adenosyl-L-methionine-dependent methyltransferases"/>
    <property type="match status" value="1"/>
</dbReference>
<dbReference type="AlphaFoldDB" id="A0A9N9HQM2"/>
<dbReference type="InterPro" id="IPR029063">
    <property type="entry name" value="SAM-dependent_MTases_sf"/>
</dbReference>
<evidence type="ECO:0000313" key="2">
    <source>
        <dbReference type="Proteomes" id="UP000789831"/>
    </source>
</evidence>
<accession>A0A9N9HQM2</accession>
<dbReference type="OrthoDB" id="2013972at2759"/>
<reference evidence="1" key="1">
    <citation type="submission" date="2021-06" db="EMBL/GenBank/DDBJ databases">
        <authorList>
            <person name="Kallberg Y."/>
            <person name="Tangrot J."/>
            <person name="Rosling A."/>
        </authorList>
    </citation>
    <scope>NUCLEOTIDE SEQUENCE</scope>
    <source>
        <strain evidence="1">MT106</strain>
    </source>
</reference>
<proteinExistence type="predicted"/>
<organism evidence="1 2">
    <name type="scientific">Ambispora gerdemannii</name>
    <dbReference type="NCBI Taxonomy" id="144530"/>
    <lineage>
        <taxon>Eukaryota</taxon>
        <taxon>Fungi</taxon>
        <taxon>Fungi incertae sedis</taxon>
        <taxon>Mucoromycota</taxon>
        <taxon>Glomeromycotina</taxon>
        <taxon>Glomeromycetes</taxon>
        <taxon>Archaeosporales</taxon>
        <taxon>Ambisporaceae</taxon>
        <taxon>Ambispora</taxon>
    </lineage>
</organism>
<feature type="non-terminal residue" evidence="1">
    <location>
        <position position="146"/>
    </location>
</feature>
<gene>
    <name evidence="1" type="ORF">AGERDE_LOCUS13513</name>
</gene>
<comment type="caution">
    <text evidence="1">The sequence shown here is derived from an EMBL/GenBank/DDBJ whole genome shotgun (WGS) entry which is preliminary data.</text>
</comment>
<sequence>KLLFMQTSQSSLSNRPIIFRKESERESFEVLQTHRIIDGRVFQMDNQRYLMPCDAPEKKRLHMQHYLFKEIWNGNFSSPIHEKLKQGGMRVLDSGCGMGIWTLDMANEYPASTFVGVDVVEISPINTRPPNAEFLQFNLLNGVLFP</sequence>
<feature type="non-terminal residue" evidence="1">
    <location>
        <position position="1"/>
    </location>
</feature>
<dbReference type="Gene3D" id="3.40.50.150">
    <property type="entry name" value="Vaccinia Virus protein VP39"/>
    <property type="match status" value="1"/>
</dbReference>
<dbReference type="EMBL" id="CAJVPL010018156">
    <property type="protein sequence ID" value="CAG8701117.1"/>
    <property type="molecule type" value="Genomic_DNA"/>
</dbReference>
<protein>
    <submittedName>
        <fullName evidence="1">10432_t:CDS:1</fullName>
    </submittedName>
</protein>
<name>A0A9N9HQM2_9GLOM</name>
<dbReference type="PANTHER" id="PTHR45581:SF3">
    <property type="entry name" value="METHYLTRANSFERASE DOMAIN-CONTAINING PROTEIN"/>
    <property type="match status" value="1"/>
</dbReference>
<dbReference type="PANTHER" id="PTHR45581">
    <property type="entry name" value="PROTEIN CBG10435"/>
    <property type="match status" value="1"/>
</dbReference>
<evidence type="ECO:0000313" key="1">
    <source>
        <dbReference type="EMBL" id="CAG8701117.1"/>
    </source>
</evidence>
<keyword evidence="2" id="KW-1185">Reference proteome</keyword>